<protein>
    <recommendedName>
        <fullName evidence="4">Transposase</fullName>
    </recommendedName>
</protein>
<evidence type="ECO:0000256" key="1">
    <source>
        <dbReference type="SAM" id="MobiDB-lite"/>
    </source>
</evidence>
<accession>A0ABP5XT80</accession>
<proteinExistence type="predicted"/>
<feature type="region of interest" description="Disordered" evidence="1">
    <location>
        <begin position="1"/>
        <end position="45"/>
    </location>
</feature>
<reference evidence="3" key="1">
    <citation type="journal article" date="2019" name="Int. J. Syst. Evol. Microbiol.">
        <title>The Global Catalogue of Microorganisms (GCM) 10K type strain sequencing project: providing services to taxonomists for standard genome sequencing and annotation.</title>
        <authorList>
            <consortium name="The Broad Institute Genomics Platform"/>
            <consortium name="The Broad Institute Genome Sequencing Center for Infectious Disease"/>
            <person name="Wu L."/>
            <person name="Ma J."/>
        </authorList>
    </citation>
    <scope>NUCLEOTIDE SEQUENCE [LARGE SCALE GENOMIC DNA]</scope>
    <source>
        <strain evidence="3">JCM 6305</strain>
    </source>
</reference>
<evidence type="ECO:0000313" key="3">
    <source>
        <dbReference type="Proteomes" id="UP001501638"/>
    </source>
</evidence>
<dbReference type="Proteomes" id="UP001501638">
    <property type="component" value="Unassembled WGS sequence"/>
</dbReference>
<keyword evidence="3" id="KW-1185">Reference proteome</keyword>
<gene>
    <name evidence="2" type="ORF">GCM10010405_51440</name>
</gene>
<sequence length="63" mass="6852">MDRLGRTVVAERAAAAGTGAKPKPGRPRKRPDTLPGDRGHDHDTYRRVVRARGVKPVIARRGA</sequence>
<feature type="compositionally biased region" description="Low complexity" evidence="1">
    <location>
        <begin position="12"/>
        <end position="22"/>
    </location>
</feature>
<name>A0ABP5XT80_9ACTN</name>
<dbReference type="EMBL" id="BAAASZ010000035">
    <property type="protein sequence ID" value="GAA2460777.1"/>
    <property type="molecule type" value="Genomic_DNA"/>
</dbReference>
<evidence type="ECO:0008006" key="4">
    <source>
        <dbReference type="Google" id="ProtNLM"/>
    </source>
</evidence>
<comment type="caution">
    <text evidence="2">The sequence shown here is derived from an EMBL/GenBank/DDBJ whole genome shotgun (WGS) entry which is preliminary data.</text>
</comment>
<organism evidence="2 3">
    <name type="scientific">Streptomyces macrosporus</name>
    <dbReference type="NCBI Taxonomy" id="44032"/>
    <lineage>
        <taxon>Bacteria</taxon>
        <taxon>Bacillati</taxon>
        <taxon>Actinomycetota</taxon>
        <taxon>Actinomycetes</taxon>
        <taxon>Kitasatosporales</taxon>
        <taxon>Streptomycetaceae</taxon>
        <taxon>Streptomyces</taxon>
    </lineage>
</organism>
<feature type="compositionally biased region" description="Basic and acidic residues" evidence="1">
    <location>
        <begin position="30"/>
        <end position="45"/>
    </location>
</feature>
<evidence type="ECO:0000313" key="2">
    <source>
        <dbReference type="EMBL" id="GAA2460777.1"/>
    </source>
</evidence>